<reference evidence="14" key="1">
    <citation type="journal article" date="2017" name="Nat. Microbiol.">
        <title>Global analysis of biosynthetic gene clusters reveals vast potential of secondary metabolite production in Penicillium species.</title>
        <authorList>
            <person name="Nielsen J.C."/>
            <person name="Grijseels S."/>
            <person name="Prigent S."/>
            <person name="Ji B."/>
            <person name="Dainat J."/>
            <person name="Nielsen K.F."/>
            <person name="Frisvad J.C."/>
            <person name="Workman M."/>
            <person name="Nielsen J."/>
        </authorList>
    </citation>
    <scope>NUCLEOTIDE SEQUENCE [LARGE SCALE GENOMIC DNA]</scope>
    <source>
        <strain evidence="14">IBT 29486</strain>
    </source>
</reference>
<dbReference type="SMART" id="SM00382">
    <property type="entry name" value="AAA"/>
    <property type="match status" value="2"/>
</dbReference>
<dbReference type="CDD" id="cd03232">
    <property type="entry name" value="ABCG_PDR_domain2"/>
    <property type="match status" value="1"/>
</dbReference>
<keyword evidence="3" id="KW-0813">Transport</keyword>
<dbReference type="GO" id="GO:0005524">
    <property type="term" value="F:ATP binding"/>
    <property type="evidence" value="ECO:0007669"/>
    <property type="project" value="UniProtKB-KW"/>
</dbReference>
<dbReference type="InterPro" id="IPR003593">
    <property type="entry name" value="AAA+_ATPase"/>
</dbReference>
<evidence type="ECO:0000256" key="2">
    <source>
        <dbReference type="ARBA" id="ARBA00006012"/>
    </source>
</evidence>
<dbReference type="Pfam" id="PF19055">
    <property type="entry name" value="ABC2_membrane_7"/>
    <property type="match status" value="1"/>
</dbReference>
<dbReference type="InterPro" id="IPR034001">
    <property type="entry name" value="ABCG_PDR_1"/>
</dbReference>
<feature type="transmembrane region" description="Helical" evidence="11">
    <location>
        <begin position="1212"/>
        <end position="1229"/>
    </location>
</feature>
<organism evidence="13 14">
    <name type="scientific">Penicillium vulpinum</name>
    <dbReference type="NCBI Taxonomy" id="29845"/>
    <lineage>
        <taxon>Eukaryota</taxon>
        <taxon>Fungi</taxon>
        <taxon>Dikarya</taxon>
        <taxon>Ascomycota</taxon>
        <taxon>Pezizomycotina</taxon>
        <taxon>Eurotiomycetes</taxon>
        <taxon>Eurotiomycetidae</taxon>
        <taxon>Eurotiales</taxon>
        <taxon>Aspergillaceae</taxon>
        <taxon>Penicillium</taxon>
    </lineage>
</organism>
<feature type="transmembrane region" description="Helical" evidence="11">
    <location>
        <begin position="625"/>
        <end position="646"/>
    </location>
</feature>
<feature type="transmembrane region" description="Helical" evidence="11">
    <location>
        <begin position="512"/>
        <end position="533"/>
    </location>
</feature>
<evidence type="ECO:0000256" key="4">
    <source>
        <dbReference type="ARBA" id="ARBA00022475"/>
    </source>
</evidence>
<feature type="transmembrane region" description="Helical" evidence="11">
    <location>
        <begin position="1336"/>
        <end position="1359"/>
    </location>
</feature>
<keyword evidence="5 11" id="KW-0812">Transmembrane</keyword>
<evidence type="ECO:0000256" key="9">
    <source>
        <dbReference type="ARBA" id="ARBA00023136"/>
    </source>
</evidence>
<dbReference type="PROSITE" id="PS50893">
    <property type="entry name" value="ABC_TRANSPORTER_2"/>
    <property type="match status" value="2"/>
</dbReference>
<feature type="domain" description="ABC transporter" evidence="12">
    <location>
        <begin position="844"/>
        <end position="1087"/>
    </location>
</feature>
<feature type="transmembrane region" description="Helical" evidence="11">
    <location>
        <begin position="1301"/>
        <end position="1324"/>
    </location>
</feature>
<dbReference type="STRING" id="29845.A0A1V6RDQ6"/>
<keyword evidence="14" id="KW-1185">Reference proteome</keyword>
<dbReference type="EMBL" id="MDYP01000063">
    <property type="protein sequence ID" value="OQD99664.1"/>
    <property type="molecule type" value="Genomic_DNA"/>
</dbReference>
<gene>
    <name evidence="13" type="ORF">PENVUL_c063G04576</name>
</gene>
<keyword evidence="6" id="KW-0547">Nucleotide-binding</keyword>
<feature type="region of interest" description="Disordered" evidence="10">
    <location>
        <begin position="1"/>
        <end position="46"/>
    </location>
</feature>
<feature type="transmembrane region" description="Helical" evidence="11">
    <location>
        <begin position="658"/>
        <end position="676"/>
    </location>
</feature>
<keyword evidence="7" id="KW-0067">ATP-binding</keyword>
<dbReference type="FunFam" id="3.40.50.300:FF:000054">
    <property type="entry name" value="ABC multidrug transporter atrF"/>
    <property type="match status" value="1"/>
</dbReference>
<feature type="transmembrane region" description="Helical" evidence="11">
    <location>
        <begin position="1452"/>
        <end position="1472"/>
    </location>
</feature>
<evidence type="ECO:0000256" key="1">
    <source>
        <dbReference type="ARBA" id="ARBA00004651"/>
    </source>
</evidence>
<dbReference type="Pfam" id="PF14510">
    <property type="entry name" value="ABC_trans_N"/>
    <property type="match status" value="1"/>
</dbReference>
<evidence type="ECO:0000259" key="12">
    <source>
        <dbReference type="PROSITE" id="PS50893"/>
    </source>
</evidence>
<dbReference type="SUPFAM" id="SSF52540">
    <property type="entry name" value="P-loop containing nucleoside triphosphate hydrolases"/>
    <property type="match status" value="2"/>
</dbReference>
<feature type="transmembrane region" description="Helical" evidence="11">
    <location>
        <begin position="589"/>
        <end position="613"/>
    </location>
</feature>
<dbReference type="InterPro" id="IPR027417">
    <property type="entry name" value="P-loop_NTPase"/>
</dbReference>
<keyword evidence="4" id="KW-1003">Cell membrane</keyword>
<dbReference type="Gene3D" id="3.40.50.300">
    <property type="entry name" value="P-loop containing nucleotide triphosphate hydrolases"/>
    <property type="match status" value="2"/>
</dbReference>
<dbReference type="InterPro" id="IPR010929">
    <property type="entry name" value="PDR_CDR_ABC"/>
</dbReference>
<dbReference type="InterPro" id="IPR003439">
    <property type="entry name" value="ABC_transporter-like_ATP-bd"/>
</dbReference>
<dbReference type="FunFam" id="3.40.50.300:FF:000881">
    <property type="entry name" value="ABC multidrug transporter A-1"/>
    <property type="match status" value="1"/>
</dbReference>
<dbReference type="InterPro" id="IPR013525">
    <property type="entry name" value="ABC2_TM"/>
</dbReference>
<dbReference type="GO" id="GO:0005886">
    <property type="term" value="C:plasma membrane"/>
    <property type="evidence" value="ECO:0007669"/>
    <property type="project" value="UniProtKB-SubCell"/>
</dbReference>
<comment type="similarity">
    <text evidence="2">Belongs to the ABC transporter superfamily. ABCG family. PDR (TC 3.A.1.205) subfamily.</text>
</comment>
<feature type="compositionally biased region" description="Low complexity" evidence="10">
    <location>
        <begin position="63"/>
        <end position="75"/>
    </location>
</feature>
<dbReference type="GO" id="GO:0140359">
    <property type="term" value="F:ABC-type transporter activity"/>
    <property type="evidence" value="ECO:0007669"/>
    <property type="project" value="InterPro"/>
</dbReference>
<evidence type="ECO:0000256" key="3">
    <source>
        <dbReference type="ARBA" id="ARBA00022448"/>
    </source>
</evidence>
<evidence type="ECO:0000256" key="5">
    <source>
        <dbReference type="ARBA" id="ARBA00022692"/>
    </source>
</evidence>
<dbReference type="GO" id="GO:0016887">
    <property type="term" value="F:ATP hydrolysis activity"/>
    <property type="evidence" value="ECO:0007669"/>
    <property type="project" value="InterPro"/>
</dbReference>
<comment type="subcellular location">
    <subcellularLocation>
        <location evidence="1">Cell membrane</location>
        <topology evidence="1">Multi-pass membrane protein</topology>
    </subcellularLocation>
</comment>
<feature type="transmembrane region" description="Helical" evidence="11">
    <location>
        <begin position="1181"/>
        <end position="1200"/>
    </location>
</feature>
<evidence type="ECO:0000256" key="11">
    <source>
        <dbReference type="SAM" id="Phobius"/>
    </source>
</evidence>
<evidence type="ECO:0000256" key="10">
    <source>
        <dbReference type="SAM" id="MobiDB-lite"/>
    </source>
</evidence>
<feature type="transmembrane region" description="Helical" evidence="11">
    <location>
        <begin position="761"/>
        <end position="782"/>
    </location>
</feature>
<feature type="region of interest" description="Disordered" evidence="10">
    <location>
        <begin position="63"/>
        <end position="92"/>
    </location>
</feature>
<evidence type="ECO:0000256" key="6">
    <source>
        <dbReference type="ARBA" id="ARBA00022741"/>
    </source>
</evidence>
<dbReference type="InterPro" id="IPR029481">
    <property type="entry name" value="ABC_trans_N"/>
</dbReference>
<dbReference type="OrthoDB" id="245989at2759"/>
<dbReference type="CDD" id="cd03233">
    <property type="entry name" value="ABCG_PDR_domain1"/>
    <property type="match status" value="1"/>
</dbReference>
<evidence type="ECO:0000313" key="13">
    <source>
        <dbReference type="EMBL" id="OQD99664.1"/>
    </source>
</evidence>
<protein>
    <recommendedName>
        <fullName evidence="12">ABC transporter domain-containing protein</fullName>
    </recommendedName>
</protein>
<dbReference type="InterPro" id="IPR017871">
    <property type="entry name" value="ABC_transporter-like_CS"/>
</dbReference>
<dbReference type="InterPro" id="IPR034003">
    <property type="entry name" value="ABCG_PDR_2"/>
</dbReference>
<feature type="domain" description="ABC transporter" evidence="12">
    <location>
        <begin position="138"/>
        <end position="402"/>
    </location>
</feature>
<dbReference type="Pfam" id="PF00005">
    <property type="entry name" value="ABC_tran"/>
    <property type="match status" value="2"/>
</dbReference>
<sequence>MASHLLPSLGFSPTPLMPDHTQNMLDNAVETPGSETPVSESGDDRDRQITTLARSLSQISRVNSIRSSQSSQGVNTFLDPTSDPELDPNSDQFKSRKWVKNIIQMTSCDPDRYPHRTAGVSFRNLNVFGYGTAADYQMNFTNFWLKGAGWLHRALGYQKKVHIDILRDLEGIVHSGEMLVVLGRPGSGCSTFLKTIAGETHGLYLDKEKGSEVNYDGISWDDMHSRFRGEVIYQAETETHFPQLTVGDTLLFAAHARAPSNRLPGVTRDQYAEHMRDVVMATLGLTHTMKTKIGNEFIRGVSGGERKRVSIAETTLCRCPLQCWDNSTRGLDSSTALEFVKNIRLSTDYSGSTAIVAIYQASQSIYDLFDKAIVFYEGRQIYFGSAANARRFFIKMGFLCPDRQTTADFLTSLTSPSERLVRPGFEDSVPHTPDEFAERWKESPERKQLLAEIERNEAGSSSGETKLAQFSRSRAADKPRFTRASSPYTLSYLMQIRLCLWRGFLRLKADSAMTLATLCGNVGMSLIISSLFYDTPDNTDSFYNRGSLIFFAIMISAFSSSLEIMIMWQQRPIVEKHRKYALYHPSAEAISAYIVELPSKFLLAVVFNLIIYFLPHLRRAPGNFFIFFLFSVTTTLVMSNIFRFIGAISRSVAQAMPPASVFMLILVIYTGFTIPVRDMHPWFRWLNYMNPIAYAFEALMINEFGGRSFHCSNFVPGILDIYKDAPSSSKICSQKGAVAGQDFIDGETYINTTYRYYSPHLWRNFGILCAFFVGFFVLYVFCSELIRAKPSKGEILVYPRGKIPAFAKNFRKEDPEEVIASEKGAVASEPRDSTAAIVRQTSIFHWENVCFDIKIGGATRRILDSVDGWVKPGTLTALMGVTGAGKTSLLDVLADRVTIGVISGDMLIDGRLRDNSFQRKTGYVQQQDLHLETSTVREALIFSALLRQPASIPRLEKIAYVEEVIHMLCMEEYADAVVGVVGEGLNVEQRKRLTISVELVAKPDLLLFFDEPTSGLDSQTAWSICTLMRNLANHGQAVLCTIHQPSAMLMQQFDRLLFLAKGGRTVYFGELGPNMETLIKYFEDKGSLKCPKNANPAEWMLEVIGAAPGSHADRDWAEQWTNSVERTEVRRQLAEMKEELSKKPVPVQAAGYGEFATPLWYHFLLCTQRNFQQYWRSPSYLYAKTLTCTVPPLFIGFTFWHMPTSLQGLQNQMFAIFMYLVIFPGLVQQMMPSFATQRALYEARERPSKVYSWVAFMIASIVVELAWNIIMSVPGFFSWYYPIGFYRNAEPTNAVIERSGIMYVLILLFMMFTSTFSSMIIAGIEQPDTASNIGQFMFSLCLVFNGVLANSSGMPRFWIFMNRVSPFTYFVSSVLSTGLTGTSVECSSIELLTVSPPDGQTCGSYLDPYIHVTHGTLLNPEASVDCKICAMSRTDQFLANLHMSYSDVPRNIGLLFAYVGFNIIAALFLYWLCRVPKRQSRNAKQT</sequence>
<evidence type="ECO:0000256" key="7">
    <source>
        <dbReference type="ARBA" id="ARBA00022840"/>
    </source>
</evidence>
<feature type="transmembrane region" description="Helical" evidence="11">
    <location>
        <begin position="548"/>
        <end position="568"/>
    </location>
</feature>
<keyword evidence="9 11" id="KW-0472">Membrane</keyword>
<dbReference type="Proteomes" id="UP000191518">
    <property type="component" value="Unassembled WGS sequence"/>
</dbReference>
<dbReference type="Pfam" id="PF06422">
    <property type="entry name" value="PDR_CDR"/>
    <property type="match status" value="1"/>
</dbReference>
<feature type="transmembrane region" description="Helical" evidence="11">
    <location>
        <begin position="1250"/>
        <end position="1281"/>
    </location>
</feature>
<dbReference type="PANTHER" id="PTHR19241">
    <property type="entry name" value="ATP-BINDING CASSETTE TRANSPORTER"/>
    <property type="match status" value="1"/>
</dbReference>
<name>A0A1V6RDQ6_9EURO</name>
<proteinExistence type="inferred from homology"/>
<dbReference type="Pfam" id="PF01061">
    <property type="entry name" value="ABC2_membrane"/>
    <property type="match status" value="2"/>
</dbReference>
<accession>A0A1V6RDQ6</accession>
<dbReference type="PROSITE" id="PS00211">
    <property type="entry name" value="ABC_TRANSPORTER_1"/>
    <property type="match status" value="1"/>
</dbReference>
<evidence type="ECO:0000313" key="14">
    <source>
        <dbReference type="Proteomes" id="UP000191518"/>
    </source>
</evidence>
<evidence type="ECO:0000256" key="8">
    <source>
        <dbReference type="ARBA" id="ARBA00022989"/>
    </source>
</evidence>
<comment type="caution">
    <text evidence="13">The sequence shown here is derived from an EMBL/GenBank/DDBJ whole genome shotgun (WGS) entry which is preliminary data.</text>
</comment>
<keyword evidence="8 11" id="KW-1133">Transmembrane helix</keyword>
<dbReference type="InterPro" id="IPR043926">
    <property type="entry name" value="ABCG_dom"/>
</dbReference>